<gene>
    <name evidence="1" type="ORF">ATZ36_05410</name>
</gene>
<evidence type="ECO:0000313" key="1">
    <source>
        <dbReference type="EMBL" id="OEG70239.1"/>
    </source>
</evidence>
<proteinExistence type="predicted"/>
<dbReference type="AlphaFoldDB" id="A0A1E5IIC4"/>
<comment type="caution">
    <text evidence="1">The sequence shown here is derived from an EMBL/GenBank/DDBJ whole genome shotgun (WGS) entry which is preliminary data.</text>
</comment>
<protein>
    <submittedName>
        <fullName evidence="1">Uncharacterized protein</fullName>
    </submittedName>
</protein>
<evidence type="ECO:0000313" key="2">
    <source>
        <dbReference type="Proteomes" id="UP000095237"/>
    </source>
</evidence>
<name>A0A1E5IIC4_ENDTX</name>
<dbReference type="Proteomes" id="UP000095237">
    <property type="component" value="Unassembled WGS sequence"/>
</dbReference>
<accession>A0A1E5IIC4</accession>
<sequence>MMLVRDEAEYYQLCAVIKSFEKSLFALISNGVEIVEYIDFNEDTDVDETSRSFIGMRVLYPFLELIKYRGKKDKLSAITQDLFNVVQSRYIEIKKYSSLATYTLNLISYISHTADCKFNEVRKVILDCYYYMLGTEYADKARMFMYYLGRQIPLTIDDFIRQFNVWCVAQSYDINLSYEYIPADYKFQLRNEK</sequence>
<organism evidence="1 2">
    <name type="scientific">Endomicrobium trichonymphae</name>
    <dbReference type="NCBI Taxonomy" id="1408204"/>
    <lineage>
        <taxon>Bacteria</taxon>
        <taxon>Pseudomonadati</taxon>
        <taxon>Elusimicrobiota</taxon>
        <taxon>Endomicrobiia</taxon>
        <taxon>Endomicrobiales</taxon>
        <taxon>Endomicrobiaceae</taxon>
        <taxon>Candidatus Endomicrobiellum</taxon>
    </lineage>
</organism>
<reference evidence="1 2" key="1">
    <citation type="submission" date="2015-11" db="EMBL/GenBank/DDBJ databases">
        <title>Evidence for parallel genomic evolution in an endosymbiosis of termite gut flagellates.</title>
        <authorList>
            <person name="Zheng H."/>
        </authorList>
    </citation>
    <scope>NUCLEOTIDE SEQUENCE [LARGE SCALE GENOMIC DNA]</scope>
    <source>
        <strain evidence="1 2">CET450</strain>
    </source>
</reference>
<keyword evidence="2" id="KW-1185">Reference proteome</keyword>
<dbReference type="EMBL" id="LNVX01000413">
    <property type="protein sequence ID" value="OEG70239.1"/>
    <property type="molecule type" value="Genomic_DNA"/>
</dbReference>